<evidence type="ECO:0008006" key="3">
    <source>
        <dbReference type="Google" id="ProtNLM"/>
    </source>
</evidence>
<proteinExistence type="predicted"/>
<gene>
    <name evidence="1" type="ORF">KQI20_04575</name>
</gene>
<sequence length="203" mass="24579">MNVLEKEILFIISRLRCLTENQFNKLYNYKRDSKKKTLRKTLRRMCNDYILVKFPCNINYRGYKENSYLYYINGSCEYYEGEDLIKTLIGSDIAVKLKLANFEMVRFYRNINIGEHNYHLYIEYIDNFYRRKQVLFDIPLNDKIDFLKYENLQFDLGKTTIPFFMVPKIIVVTNNLSEYSDIEYKPKNVFLVDTSLHSLFKYL</sequence>
<comment type="caution">
    <text evidence="1">The sequence shown here is derived from an EMBL/GenBank/DDBJ whole genome shotgun (WGS) entry which is preliminary data.</text>
</comment>
<evidence type="ECO:0000313" key="1">
    <source>
        <dbReference type="EMBL" id="MBU5335709.1"/>
    </source>
</evidence>
<dbReference type="Proteomes" id="UP001196301">
    <property type="component" value="Unassembled WGS sequence"/>
</dbReference>
<organism evidence="1 2">
    <name type="scientific">Intestinibacter bartlettii</name>
    <dbReference type="NCBI Taxonomy" id="261299"/>
    <lineage>
        <taxon>Bacteria</taxon>
        <taxon>Bacillati</taxon>
        <taxon>Bacillota</taxon>
        <taxon>Clostridia</taxon>
        <taxon>Peptostreptococcales</taxon>
        <taxon>Peptostreptococcaceae</taxon>
        <taxon>Intestinibacter</taxon>
    </lineage>
</organism>
<accession>A0ABS6DV72</accession>
<dbReference type="EMBL" id="JAHLOQ010000008">
    <property type="protein sequence ID" value="MBU5335709.1"/>
    <property type="molecule type" value="Genomic_DNA"/>
</dbReference>
<protein>
    <recommendedName>
        <fullName evidence="3">WYL domain-containing protein</fullName>
    </recommendedName>
</protein>
<reference evidence="1 2" key="1">
    <citation type="submission" date="2021-06" db="EMBL/GenBank/DDBJ databases">
        <authorList>
            <person name="Sun Q."/>
            <person name="Li D."/>
        </authorList>
    </citation>
    <scope>NUCLEOTIDE SEQUENCE [LARGE SCALE GENOMIC DNA]</scope>
    <source>
        <strain evidence="1 2">N19</strain>
    </source>
</reference>
<dbReference type="RefSeq" id="WP_216568848.1">
    <property type="nucleotide sequence ID" value="NZ_JAHLOQ010000008.1"/>
</dbReference>
<name>A0ABS6DV72_9FIRM</name>
<evidence type="ECO:0000313" key="2">
    <source>
        <dbReference type="Proteomes" id="UP001196301"/>
    </source>
</evidence>
<keyword evidence="2" id="KW-1185">Reference proteome</keyword>